<sequence length="136" mass="14762">MKFSGNQLLIAGGYGFLAGGIAAITLTLMQALQQLLWGYSWASHPLYVVAVIMAGGSLLAWWQYLRRQGTLADGQLSAQLQNLQQALPVKRRDMLLIALSAITAVGFGGAIVKSLIIQSIQSRYKEQLVVELSKTN</sequence>
<feature type="transmembrane region" description="Helical" evidence="1">
    <location>
        <begin position="12"/>
        <end position="32"/>
    </location>
</feature>
<dbReference type="EMBL" id="UHIC01000001">
    <property type="protein sequence ID" value="SUO94034.1"/>
    <property type="molecule type" value="Genomic_DNA"/>
</dbReference>
<dbReference type="RefSeq" id="WP_072577511.1">
    <property type="nucleotide sequence ID" value="NZ_LWHB01000191.1"/>
</dbReference>
<dbReference type="AlphaFoldDB" id="A0A380MPD0"/>
<evidence type="ECO:0000313" key="2">
    <source>
        <dbReference type="EMBL" id="SUO94034.1"/>
    </source>
</evidence>
<dbReference type="InterPro" id="IPR014743">
    <property type="entry name" value="Cl-channel_core"/>
</dbReference>
<keyword evidence="1" id="KW-0472">Membrane</keyword>
<evidence type="ECO:0000256" key="1">
    <source>
        <dbReference type="SAM" id="Phobius"/>
    </source>
</evidence>
<proteinExistence type="predicted"/>
<evidence type="ECO:0000313" key="3">
    <source>
        <dbReference type="Proteomes" id="UP000254601"/>
    </source>
</evidence>
<name>A0A380MPD0_9GAMM</name>
<keyword evidence="1" id="KW-0812">Transmembrane</keyword>
<feature type="transmembrane region" description="Helical" evidence="1">
    <location>
        <begin position="44"/>
        <end position="62"/>
    </location>
</feature>
<dbReference type="SUPFAM" id="SSF81340">
    <property type="entry name" value="Clc chloride channel"/>
    <property type="match status" value="1"/>
</dbReference>
<reference evidence="2 3" key="1">
    <citation type="submission" date="2018-06" db="EMBL/GenBank/DDBJ databases">
        <authorList>
            <consortium name="Pathogen Informatics"/>
            <person name="Doyle S."/>
        </authorList>
    </citation>
    <scope>NUCLEOTIDE SEQUENCE [LARGE SCALE GENOMIC DNA]</scope>
    <source>
        <strain evidence="2 3">NCTC13337</strain>
    </source>
</reference>
<accession>A0A380MPD0</accession>
<protein>
    <recommendedName>
        <fullName evidence="4">Chloride channel protein</fullName>
    </recommendedName>
</protein>
<organism evidence="2 3">
    <name type="scientific">Suttonella ornithocola</name>
    <dbReference type="NCBI Taxonomy" id="279832"/>
    <lineage>
        <taxon>Bacteria</taxon>
        <taxon>Pseudomonadati</taxon>
        <taxon>Pseudomonadota</taxon>
        <taxon>Gammaproteobacteria</taxon>
        <taxon>Cardiobacteriales</taxon>
        <taxon>Cardiobacteriaceae</taxon>
        <taxon>Suttonella</taxon>
    </lineage>
</organism>
<keyword evidence="1" id="KW-1133">Transmembrane helix</keyword>
<gene>
    <name evidence="2" type="ORF">NCTC13337_00540</name>
</gene>
<feature type="transmembrane region" description="Helical" evidence="1">
    <location>
        <begin position="94"/>
        <end position="116"/>
    </location>
</feature>
<evidence type="ECO:0008006" key="4">
    <source>
        <dbReference type="Google" id="ProtNLM"/>
    </source>
</evidence>
<dbReference type="Proteomes" id="UP000254601">
    <property type="component" value="Unassembled WGS sequence"/>
</dbReference>
<keyword evidence="3" id="KW-1185">Reference proteome</keyword>